<keyword evidence="3" id="KW-1185">Reference proteome</keyword>
<evidence type="ECO:0000313" key="2">
    <source>
        <dbReference type="EMBL" id="CAH1435394.1"/>
    </source>
</evidence>
<evidence type="ECO:0008006" key="4">
    <source>
        <dbReference type="Google" id="ProtNLM"/>
    </source>
</evidence>
<dbReference type="Gene3D" id="2.40.50.140">
    <property type="entry name" value="Nucleic acid-binding proteins"/>
    <property type="match status" value="2"/>
</dbReference>
<dbReference type="InterPro" id="IPR012340">
    <property type="entry name" value="NA-bd_OB-fold"/>
</dbReference>
<feature type="region of interest" description="Disordered" evidence="1">
    <location>
        <begin position="1"/>
        <end position="20"/>
    </location>
</feature>
<protein>
    <recommendedName>
        <fullName evidence="4">Replication factor A C-terminal domain-containing protein</fullName>
    </recommendedName>
</protein>
<dbReference type="AlphaFoldDB" id="A0AAU9NCL7"/>
<sequence length="421" mass="46939">MPKRKHASIPSSSSASPDGFLRSSRRKRLISISAMPPFYDCGDCICICEFCGALFWFAERNITHSTLLELGEHPPYLPVCIHIFLHFCTFYHKDFIGVLTKIRNCTKKNGAPFVLLVLTDESGDELAINLWKECTISPEKFNLEQLIPPPATTVVAVTNLKASKNEGTLRHGSSSATHIYANPQIPETTILINRFTGPCRPIQAPSGVPITLDKLTTKSRSELQDKTFAVRGSILEISFKDYWCQVMCPTCKDPIFEKRMHWFCSAHGTVQSPTFLYKLTARVTDNIATITASITDNAARKITGTTPDKIFSEDNRTNRRTMPPIISQLKGSLKNISIQLLKTSPPETIRFLIVDMTDTNSLTPSALPTTSTPPSHMKHITSKDTYGDSSSTPQTSDSRRMLSYETPDDTPPQKVQKQSHN</sequence>
<accession>A0AAU9NCL7</accession>
<feature type="compositionally biased region" description="Low complexity" evidence="1">
    <location>
        <begin position="8"/>
        <end position="17"/>
    </location>
</feature>
<evidence type="ECO:0000256" key="1">
    <source>
        <dbReference type="SAM" id="MobiDB-lite"/>
    </source>
</evidence>
<dbReference type="PANTHER" id="PTHR48463">
    <property type="entry name" value="DUF223 DOMAIN-CONTAINING PROTEIN"/>
    <property type="match status" value="1"/>
</dbReference>
<dbReference type="PANTHER" id="PTHR48463:SF1">
    <property type="entry name" value="DUF223 DOMAIN-CONTAINING PROTEIN"/>
    <property type="match status" value="1"/>
</dbReference>
<gene>
    <name evidence="2" type="ORF">LVIROSA_LOCUS21845</name>
</gene>
<feature type="compositionally biased region" description="Low complexity" evidence="1">
    <location>
        <begin position="364"/>
        <end position="375"/>
    </location>
</feature>
<name>A0AAU9NCL7_9ASTR</name>
<reference evidence="2 3" key="1">
    <citation type="submission" date="2022-01" db="EMBL/GenBank/DDBJ databases">
        <authorList>
            <person name="Xiong W."/>
            <person name="Schranz E."/>
        </authorList>
    </citation>
    <scope>NUCLEOTIDE SEQUENCE [LARGE SCALE GENOMIC DNA]</scope>
</reference>
<comment type="caution">
    <text evidence="2">The sequence shown here is derived from an EMBL/GenBank/DDBJ whole genome shotgun (WGS) entry which is preliminary data.</text>
</comment>
<organism evidence="2 3">
    <name type="scientific">Lactuca virosa</name>
    <dbReference type="NCBI Taxonomy" id="75947"/>
    <lineage>
        <taxon>Eukaryota</taxon>
        <taxon>Viridiplantae</taxon>
        <taxon>Streptophyta</taxon>
        <taxon>Embryophyta</taxon>
        <taxon>Tracheophyta</taxon>
        <taxon>Spermatophyta</taxon>
        <taxon>Magnoliopsida</taxon>
        <taxon>eudicotyledons</taxon>
        <taxon>Gunneridae</taxon>
        <taxon>Pentapetalae</taxon>
        <taxon>asterids</taxon>
        <taxon>campanulids</taxon>
        <taxon>Asterales</taxon>
        <taxon>Asteraceae</taxon>
        <taxon>Cichorioideae</taxon>
        <taxon>Cichorieae</taxon>
        <taxon>Lactucinae</taxon>
        <taxon>Lactuca</taxon>
    </lineage>
</organism>
<feature type="compositionally biased region" description="Polar residues" evidence="1">
    <location>
        <begin position="387"/>
        <end position="396"/>
    </location>
</feature>
<evidence type="ECO:0000313" key="3">
    <source>
        <dbReference type="Proteomes" id="UP001157418"/>
    </source>
</evidence>
<feature type="region of interest" description="Disordered" evidence="1">
    <location>
        <begin position="364"/>
        <end position="421"/>
    </location>
</feature>
<dbReference type="EMBL" id="CAKMRJ010004445">
    <property type="protein sequence ID" value="CAH1435394.1"/>
    <property type="molecule type" value="Genomic_DNA"/>
</dbReference>
<proteinExistence type="predicted"/>
<dbReference type="SUPFAM" id="SSF50249">
    <property type="entry name" value="Nucleic acid-binding proteins"/>
    <property type="match status" value="2"/>
</dbReference>
<dbReference type="Proteomes" id="UP001157418">
    <property type="component" value="Unassembled WGS sequence"/>
</dbReference>